<dbReference type="AlphaFoldDB" id="A0A9P7F826"/>
<evidence type="ECO:0000313" key="4">
    <source>
        <dbReference type="EMBL" id="KAG2110268.1"/>
    </source>
</evidence>
<dbReference type="GO" id="GO:0003677">
    <property type="term" value="F:DNA binding"/>
    <property type="evidence" value="ECO:0007669"/>
    <property type="project" value="InterPro"/>
</dbReference>
<evidence type="ECO:0000256" key="2">
    <source>
        <dbReference type="SAM" id="MobiDB-lite"/>
    </source>
</evidence>
<keyword evidence="1" id="KW-0539">Nucleus</keyword>
<dbReference type="GO" id="GO:0006351">
    <property type="term" value="P:DNA-templated transcription"/>
    <property type="evidence" value="ECO:0007669"/>
    <property type="project" value="InterPro"/>
</dbReference>
<evidence type="ECO:0000313" key="5">
    <source>
        <dbReference type="Proteomes" id="UP000823399"/>
    </source>
</evidence>
<dbReference type="SMART" id="SM00906">
    <property type="entry name" value="Fungal_trans"/>
    <property type="match status" value="1"/>
</dbReference>
<accession>A0A9P7F826</accession>
<reference evidence="4" key="1">
    <citation type="journal article" date="2020" name="New Phytol.">
        <title>Comparative genomics reveals dynamic genome evolution in host specialist ectomycorrhizal fungi.</title>
        <authorList>
            <person name="Lofgren L.A."/>
            <person name="Nguyen N.H."/>
            <person name="Vilgalys R."/>
            <person name="Ruytinx J."/>
            <person name="Liao H.L."/>
            <person name="Branco S."/>
            <person name="Kuo A."/>
            <person name="LaButti K."/>
            <person name="Lipzen A."/>
            <person name="Andreopoulos W."/>
            <person name="Pangilinan J."/>
            <person name="Riley R."/>
            <person name="Hundley H."/>
            <person name="Na H."/>
            <person name="Barry K."/>
            <person name="Grigoriev I.V."/>
            <person name="Stajich J.E."/>
            <person name="Kennedy P.G."/>
        </authorList>
    </citation>
    <scope>NUCLEOTIDE SEQUENCE</scope>
    <source>
        <strain evidence="4">FC423</strain>
    </source>
</reference>
<dbReference type="InterPro" id="IPR050987">
    <property type="entry name" value="AtrR-like"/>
</dbReference>
<dbReference type="InterPro" id="IPR007219">
    <property type="entry name" value="XnlR_reg_dom"/>
</dbReference>
<comment type="caution">
    <text evidence="4">The sequence shown here is derived from an EMBL/GenBank/DDBJ whole genome shotgun (WGS) entry which is preliminary data.</text>
</comment>
<feature type="compositionally biased region" description="Polar residues" evidence="2">
    <location>
        <begin position="72"/>
        <end position="81"/>
    </location>
</feature>
<evidence type="ECO:0000259" key="3">
    <source>
        <dbReference type="SMART" id="SM00906"/>
    </source>
</evidence>
<dbReference type="Pfam" id="PF04082">
    <property type="entry name" value="Fungal_trans"/>
    <property type="match status" value="1"/>
</dbReference>
<dbReference type="Proteomes" id="UP000823399">
    <property type="component" value="Unassembled WGS sequence"/>
</dbReference>
<protein>
    <submittedName>
        <fullName evidence="4">Fungal-specific transcription factor domain-containing protein</fullName>
    </submittedName>
</protein>
<dbReference type="OrthoDB" id="4456959at2759"/>
<feature type="region of interest" description="Disordered" evidence="2">
    <location>
        <begin position="57"/>
        <end position="84"/>
    </location>
</feature>
<dbReference type="Gene3D" id="4.10.240.10">
    <property type="entry name" value="Zn(2)-C6 fungal-type DNA-binding domain"/>
    <property type="match status" value="1"/>
</dbReference>
<name>A0A9P7F826_9AGAM</name>
<dbReference type="RefSeq" id="XP_041293946.1">
    <property type="nucleotide sequence ID" value="XM_041437005.1"/>
</dbReference>
<keyword evidence="5" id="KW-1185">Reference proteome</keyword>
<dbReference type="GeneID" id="64699264"/>
<dbReference type="CDD" id="cd12148">
    <property type="entry name" value="fungal_TF_MHR"/>
    <property type="match status" value="1"/>
</dbReference>
<proteinExistence type="predicted"/>
<dbReference type="PANTHER" id="PTHR46910:SF38">
    <property type="entry name" value="ZN(2)-C6 FUNGAL-TYPE DOMAIN-CONTAINING PROTEIN"/>
    <property type="match status" value="1"/>
</dbReference>
<feature type="region of interest" description="Disordered" evidence="2">
    <location>
        <begin position="597"/>
        <end position="647"/>
    </location>
</feature>
<evidence type="ECO:0000256" key="1">
    <source>
        <dbReference type="ARBA" id="ARBA00023242"/>
    </source>
</evidence>
<feature type="domain" description="Xylanolytic transcriptional activator regulatory" evidence="3">
    <location>
        <begin position="299"/>
        <end position="372"/>
    </location>
</feature>
<dbReference type="GO" id="GO:0008270">
    <property type="term" value="F:zinc ion binding"/>
    <property type="evidence" value="ECO:0007669"/>
    <property type="project" value="InterPro"/>
</dbReference>
<organism evidence="4 5">
    <name type="scientific">Suillus discolor</name>
    <dbReference type="NCBI Taxonomy" id="1912936"/>
    <lineage>
        <taxon>Eukaryota</taxon>
        <taxon>Fungi</taxon>
        <taxon>Dikarya</taxon>
        <taxon>Basidiomycota</taxon>
        <taxon>Agaricomycotina</taxon>
        <taxon>Agaricomycetes</taxon>
        <taxon>Agaricomycetidae</taxon>
        <taxon>Boletales</taxon>
        <taxon>Suillineae</taxon>
        <taxon>Suillaceae</taxon>
        <taxon>Suillus</taxon>
    </lineage>
</organism>
<dbReference type="CDD" id="cd15486">
    <property type="entry name" value="ZIP_Sip4"/>
    <property type="match status" value="1"/>
</dbReference>
<sequence length="824" mass="91817">MPGNRCSNCIAYNFECTYIEAAKKRGPPKGYVESLENRLEKMEKLLQKVCPDADFSQELGGGPLDREAWQKGNMNGSTSHVMSPYATTPLEDLVSSDDDEIVSVRLADHMQNMSINPNLSRFFGKSSGVMLVQKAIDLKKEYIGDEDIQPPNLMQPKGRPEFRGTFPWELAAKNDAEPTYNFPEEDLAASLVDLYFAHYNVLTPLLHRPTFECKVAQGLHRRNTSFGAVYLLVLAVGSRFSEDRRVCLEGQSEHSSGWKFFEQVQMVMKTLLGPPRLEDLQVHCLSVIYLMGTSAPQACWTIVGVGIRLAQDVGAHRRKAYSNKPTVEEELWKRAFWVLVSLDRSVSSSLGRPCAIQDEDFDLDMPLECDDEYWEHPDPDQMFKQPPGKPSLISHFINFLKLNHILAFALRTIYSINKLKVLLGFVGQQWEQQTVAELDSALNKWIDALPDHLRWDPNMQINDFFLQSYSLYSSYYHVQILIHRPFIPSPRKPSPLSFPSLAICTNAARSCSHVMDVYRCRSGKPVPYSQMAAFTAGIVLLLNIWGGKRSGLYTDPTKEMADVHKCMSILKSCEKRWHTAGRLWDILYELASVGDLPLPQPSPSGGTKRERDSGSPMSAPPTTSPSEVPRTIAGSRRVGRDAAAHARSKPLSSFDLPLYSNDLGRLPLHGPLSFPNTSASLGSSNSNMWYSHGGGNPVQPHATQTSMQNVTLPQDYSQAAVPAAYSVDDMFYEQMTQYPAQYQSGTSTSSPYGDDPQGLQSLMGGMHQHNVLQHPGASCFDTDTIAMWSNAPTGFELNDWGTYLTNVSGMANPDGSASHSRHGH</sequence>
<gene>
    <name evidence="4" type="ORF">F5147DRAFT_689859</name>
</gene>
<dbReference type="InterPro" id="IPR036864">
    <property type="entry name" value="Zn2-C6_fun-type_DNA-bd_sf"/>
</dbReference>
<dbReference type="PANTHER" id="PTHR46910">
    <property type="entry name" value="TRANSCRIPTION FACTOR PDR1"/>
    <property type="match status" value="1"/>
</dbReference>
<dbReference type="EMBL" id="JABBWM010000021">
    <property type="protein sequence ID" value="KAG2110268.1"/>
    <property type="molecule type" value="Genomic_DNA"/>
</dbReference>
<dbReference type="GO" id="GO:0000981">
    <property type="term" value="F:DNA-binding transcription factor activity, RNA polymerase II-specific"/>
    <property type="evidence" value="ECO:0007669"/>
    <property type="project" value="InterPro"/>
</dbReference>